<feature type="region of interest" description="Disordered" evidence="1">
    <location>
        <begin position="50"/>
        <end position="86"/>
    </location>
</feature>
<keyword evidence="3" id="KW-1185">Reference proteome</keyword>
<organism evidence="2 3">
    <name type="scientific">Sodiomyces alkalinus (strain CBS 110278 / VKM F-3762 / F11)</name>
    <name type="common">Alkaliphilic filamentous fungus</name>
    <dbReference type="NCBI Taxonomy" id="1314773"/>
    <lineage>
        <taxon>Eukaryota</taxon>
        <taxon>Fungi</taxon>
        <taxon>Dikarya</taxon>
        <taxon>Ascomycota</taxon>
        <taxon>Pezizomycotina</taxon>
        <taxon>Sordariomycetes</taxon>
        <taxon>Hypocreomycetidae</taxon>
        <taxon>Glomerellales</taxon>
        <taxon>Plectosphaerellaceae</taxon>
        <taxon>Sodiomyces</taxon>
    </lineage>
</organism>
<feature type="compositionally biased region" description="Polar residues" evidence="1">
    <location>
        <begin position="76"/>
        <end position="86"/>
    </location>
</feature>
<gene>
    <name evidence="2" type="ORF">SODALDRAFT_139746</name>
</gene>
<dbReference type="AlphaFoldDB" id="A0A3N2PZA9"/>
<feature type="compositionally biased region" description="Polar residues" evidence="1">
    <location>
        <begin position="1"/>
        <end position="14"/>
    </location>
</feature>
<accession>A0A3N2PZA9</accession>
<evidence type="ECO:0000313" key="2">
    <source>
        <dbReference type="EMBL" id="ROT39863.1"/>
    </source>
</evidence>
<feature type="region of interest" description="Disordered" evidence="1">
    <location>
        <begin position="1"/>
        <end position="30"/>
    </location>
</feature>
<dbReference type="Proteomes" id="UP000272025">
    <property type="component" value="Unassembled WGS sequence"/>
</dbReference>
<name>A0A3N2PZA9_SODAK</name>
<dbReference type="EMBL" id="ML119053">
    <property type="protein sequence ID" value="ROT39863.1"/>
    <property type="molecule type" value="Genomic_DNA"/>
</dbReference>
<reference evidence="2 3" key="1">
    <citation type="journal article" date="2018" name="Mol. Ecol.">
        <title>The obligate alkalophilic soda-lake fungus Sodiomyces alkalinus has shifted to a protein diet.</title>
        <authorList>
            <person name="Grum-Grzhimaylo A.A."/>
            <person name="Falkoski D.L."/>
            <person name="van den Heuvel J."/>
            <person name="Valero-Jimenez C.A."/>
            <person name="Min B."/>
            <person name="Choi I.G."/>
            <person name="Lipzen A."/>
            <person name="Daum C.G."/>
            <person name="Aanen D.K."/>
            <person name="Tsang A."/>
            <person name="Henrissat B."/>
            <person name="Bilanenko E.N."/>
            <person name="de Vries R.P."/>
            <person name="van Kan J.A.L."/>
            <person name="Grigoriev I.V."/>
            <person name="Debets A.J.M."/>
        </authorList>
    </citation>
    <scope>NUCLEOTIDE SEQUENCE [LARGE SCALE GENOMIC DNA]</scope>
    <source>
        <strain evidence="2 3">F11</strain>
    </source>
</reference>
<evidence type="ECO:0000313" key="3">
    <source>
        <dbReference type="Proteomes" id="UP000272025"/>
    </source>
</evidence>
<evidence type="ECO:0000256" key="1">
    <source>
        <dbReference type="SAM" id="MobiDB-lite"/>
    </source>
</evidence>
<dbReference type="GeneID" id="39575258"/>
<dbReference type="RefSeq" id="XP_028467669.1">
    <property type="nucleotide sequence ID" value="XM_028606780.1"/>
</dbReference>
<protein>
    <submittedName>
        <fullName evidence="2">Uncharacterized protein</fullName>
    </submittedName>
</protein>
<proteinExistence type="predicted"/>
<sequence length="86" mass="9682">MTGCSKCNNFSKWSTGGKGSGDSRKGTRYGIGQRLAPHCVAERREGWEHLKRSSGTEYQRSWVEGPNGKQGRRRTTIPQSRIRSKL</sequence>